<accession>A0A2J7PD98</accession>
<evidence type="ECO:0000256" key="5">
    <source>
        <dbReference type="ARBA" id="ARBA00023034"/>
    </source>
</evidence>
<reference evidence="11 12" key="1">
    <citation type="submission" date="2017-12" db="EMBL/GenBank/DDBJ databases">
        <title>Hemimetabolous genomes reveal molecular basis of termite eusociality.</title>
        <authorList>
            <person name="Harrison M.C."/>
            <person name="Jongepier E."/>
            <person name="Robertson H.M."/>
            <person name="Arning N."/>
            <person name="Bitard-Feildel T."/>
            <person name="Chao H."/>
            <person name="Childers C.P."/>
            <person name="Dinh H."/>
            <person name="Doddapaneni H."/>
            <person name="Dugan S."/>
            <person name="Gowin J."/>
            <person name="Greiner C."/>
            <person name="Han Y."/>
            <person name="Hu H."/>
            <person name="Hughes D.S.T."/>
            <person name="Huylmans A.-K."/>
            <person name="Kemena C."/>
            <person name="Kremer L.P.M."/>
            <person name="Lee S.L."/>
            <person name="Lopez-Ezquerra A."/>
            <person name="Mallet L."/>
            <person name="Monroy-Kuhn J.M."/>
            <person name="Moser A."/>
            <person name="Murali S.C."/>
            <person name="Muzny D.M."/>
            <person name="Otani S."/>
            <person name="Piulachs M.-D."/>
            <person name="Poelchau M."/>
            <person name="Qu J."/>
            <person name="Schaub F."/>
            <person name="Wada-Katsumata A."/>
            <person name="Worley K.C."/>
            <person name="Xie Q."/>
            <person name="Ylla G."/>
            <person name="Poulsen M."/>
            <person name="Gibbs R.A."/>
            <person name="Schal C."/>
            <person name="Richards S."/>
            <person name="Belles X."/>
            <person name="Korb J."/>
            <person name="Bornberg-Bauer E."/>
        </authorList>
    </citation>
    <scope>NUCLEOTIDE SEQUENCE [LARGE SCALE GENOMIC DNA]</scope>
    <source>
        <tissue evidence="11">Whole body</tissue>
    </source>
</reference>
<dbReference type="InParanoid" id="A0A2J7PD98"/>
<evidence type="ECO:0000313" key="11">
    <source>
        <dbReference type="EMBL" id="PNF14316.1"/>
    </source>
</evidence>
<dbReference type="InterPro" id="IPR001012">
    <property type="entry name" value="UBX_dom"/>
</dbReference>
<dbReference type="SUPFAM" id="SSF46934">
    <property type="entry name" value="UBA-like"/>
    <property type="match status" value="1"/>
</dbReference>
<dbReference type="GO" id="GO:0031468">
    <property type="term" value="P:nuclear membrane reassembly"/>
    <property type="evidence" value="ECO:0007669"/>
    <property type="project" value="TreeGrafter"/>
</dbReference>
<dbReference type="Gene3D" id="1.10.8.10">
    <property type="entry name" value="DNA helicase RuvA subunit, C-terminal domain"/>
    <property type="match status" value="1"/>
</dbReference>
<dbReference type="GO" id="GO:0005794">
    <property type="term" value="C:Golgi apparatus"/>
    <property type="evidence" value="ECO:0007669"/>
    <property type="project" value="UniProtKB-SubCell"/>
</dbReference>
<dbReference type="GO" id="GO:0043130">
    <property type="term" value="F:ubiquitin binding"/>
    <property type="evidence" value="ECO:0007669"/>
    <property type="project" value="TreeGrafter"/>
</dbReference>
<keyword evidence="4" id="KW-0963">Cytoplasm</keyword>
<dbReference type="SUPFAM" id="SSF54236">
    <property type="entry name" value="Ubiquitin-like"/>
    <property type="match status" value="1"/>
</dbReference>
<proteinExistence type="predicted"/>
<dbReference type="GO" id="GO:0043161">
    <property type="term" value="P:proteasome-mediated ubiquitin-dependent protein catabolic process"/>
    <property type="evidence" value="ECO:0007669"/>
    <property type="project" value="TreeGrafter"/>
</dbReference>
<dbReference type="GO" id="GO:0007030">
    <property type="term" value="P:Golgi organization"/>
    <property type="evidence" value="ECO:0007669"/>
    <property type="project" value="TreeGrafter"/>
</dbReference>
<dbReference type="Pfam" id="PF14555">
    <property type="entry name" value="UBA_4"/>
    <property type="match status" value="1"/>
</dbReference>
<dbReference type="FunFam" id="1.10.8.10:FF:000020">
    <property type="entry name" value="NSFL1 (p97) cofactor (p47)"/>
    <property type="match status" value="1"/>
</dbReference>
<dbReference type="Proteomes" id="UP000235965">
    <property type="component" value="Unassembled WGS sequence"/>
</dbReference>
<dbReference type="SUPFAM" id="SSF102848">
    <property type="entry name" value="NSFL1 (p97 ATPase) cofactor p47, SEP domain"/>
    <property type="match status" value="1"/>
</dbReference>
<dbReference type="Pfam" id="PF00789">
    <property type="entry name" value="UBX"/>
    <property type="match status" value="1"/>
</dbReference>
<evidence type="ECO:0000313" key="12">
    <source>
        <dbReference type="Proteomes" id="UP000235965"/>
    </source>
</evidence>
<evidence type="ECO:0000256" key="2">
    <source>
        <dbReference type="ARBA" id="ARBA00004300"/>
    </source>
</evidence>
<dbReference type="Pfam" id="PF08059">
    <property type="entry name" value="SEP"/>
    <property type="match status" value="1"/>
</dbReference>
<feature type="domain" description="UBX" evidence="9">
    <location>
        <begin position="299"/>
        <end position="376"/>
    </location>
</feature>
<comment type="subcellular location">
    <subcellularLocation>
        <location evidence="2">Cytoplasm</location>
        <location evidence="2">Cytoskeleton</location>
        <location evidence="2">Microtubule organizing center</location>
        <location evidence="2">Centrosome</location>
    </subcellularLocation>
    <subcellularLocation>
        <location evidence="3">Golgi apparatus</location>
    </subcellularLocation>
    <subcellularLocation>
        <location evidence="1">Nucleus</location>
    </subcellularLocation>
</comment>
<keyword evidence="12" id="KW-1185">Reference proteome</keyword>
<dbReference type="AlphaFoldDB" id="A0A2J7PD98"/>
<evidence type="ECO:0000256" key="8">
    <source>
        <dbReference type="SAM" id="MobiDB-lite"/>
    </source>
</evidence>
<dbReference type="InterPro" id="IPR029071">
    <property type="entry name" value="Ubiquitin-like_domsf"/>
</dbReference>
<evidence type="ECO:0000259" key="10">
    <source>
        <dbReference type="PROSITE" id="PS51399"/>
    </source>
</evidence>
<dbReference type="PANTHER" id="PTHR23333:SF20">
    <property type="entry name" value="NSFL1 COFACTOR P47"/>
    <property type="match status" value="1"/>
</dbReference>
<keyword evidence="6" id="KW-0206">Cytoskeleton</keyword>
<dbReference type="Gene3D" id="3.30.420.210">
    <property type="entry name" value="SEP domain"/>
    <property type="match status" value="1"/>
</dbReference>
<dbReference type="CDD" id="cd14348">
    <property type="entry name" value="UBA_p47"/>
    <property type="match status" value="1"/>
</dbReference>
<keyword evidence="5" id="KW-0333">Golgi apparatus</keyword>
<evidence type="ECO:0000256" key="3">
    <source>
        <dbReference type="ARBA" id="ARBA00004555"/>
    </source>
</evidence>
<dbReference type="PROSITE" id="PS51399">
    <property type="entry name" value="SEP"/>
    <property type="match status" value="1"/>
</dbReference>
<evidence type="ECO:0000256" key="7">
    <source>
        <dbReference type="ARBA" id="ARBA00023242"/>
    </source>
</evidence>
<dbReference type="PROSITE" id="PS50033">
    <property type="entry name" value="UBX"/>
    <property type="match status" value="1"/>
</dbReference>
<feature type="compositionally biased region" description="Polar residues" evidence="8">
    <location>
        <begin position="147"/>
        <end position="170"/>
    </location>
</feature>
<feature type="region of interest" description="Disordered" evidence="8">
    <location>
        <begin position="44"/>
        <end position="121"/>
    </location>
</feature>
<sequence>MEDKDELLSQFRDVTGIGAERAKFYLESSAWQLEVALASFYENDGEHNPIEEQEESQLAEEHPVWPTAADPKPKSGGVSSSSRFGTVAGLNRNDGSSDEEEGQAFYAGGSEHSGQQVIGPGKKKKDIVAEMFKSVQEQGAEVVDPRNPSQAKYNSFSGTGYRLGQSNNDSEVIGPPSSSRRESHTEVTLKLWKEGFSINDGAVREYADPANREFLDSVRRGEVPMELVREARGSEVHLNMEDHRHEEYVPLKPKVKAFSGKGHVLGSPSPATIGITMPLDEKDRTANEEQAKNSVSLDSSQPVTTVQIRLADGSRLLGQFNHSHTIADVRRFITTARPQYEHQTFSLLTTFPSKVLSDNDQTLDEAGILNAAVLQRLA</sequence>
<dbReference type="SMART" id="SM00553">
    <property type="entry name" value="SEP"/>
    <property type="match status" value="1"/>
</dbReference>
<dbReference type="InterPro" id="IPR036241">
    <property type="entry name" value="NSFL1C_SEP_dom_sf"/>
</dbReference>
<dbReference type="CDD" id="cd01770">
    <property type="entry name" value="UBX_UBXN2"/>
    <property type="match status" value="1"/>
</dbReference>
<dbReference type="FunFam" id="3.30.420.210:FF:000001">
    <property type="entry name" value="NSFL1 (P97) cofactor (P47)"/>
    <property type="match status" value="1"/>
</dbReference>
<gene>
    <name evidence="11" type="ORF">B7P43_G06793</name>
</gene>
<organism evidence="11 12">
    <name type="scientific">Cryptotermes secundus</name>
    <dbReference type="NCBI Taxonomy" id="105785"/>
    <lineage>
        <taxon>Eukaryota</taxon>
        <taxon>Metazoa</taxon>
        <taxon>Ecdysozoa</taxon>
        <taxon>Arthropoda</taxon>
        <taxon>Hexapoda</taxon>
        <taxon>Insecta</taxon>
        <taxon>Pterygota</taxon>
        <taxon>Neoptera</taxon>
        <taxon>Polyneoptera</taxon>
        <taxon>Dictyoptera</taxon>
        <taxon>Blattodea</taxon>
        <taxon>Blattoidea</taxon>
        <taxon>Termitoidae</taxon>
        <taxon>Kalotermitidae</taxon>
        <taxon>Cryptotermitinae</taxon>
        <taxon>Cryptotermes</taxon>
    </lineage>
</organism>
<evidence type="ECO:0000256" key="6">
    <source>
        <dbReference type="ARBA" id="ARBA00023212"/>
    </source>
</evidence>
<dbReference type="EMBL" id="NEVH01026392">
    <property type="protein sequence ID" value="PNF14316.1"/>
    <property type="molecule type" value="Genomic_DNA"/>
</dbReference>
<dbReference type="GO" id="GO:0005829">
    <property type="term" value="C:cytosol"/>
    <property type="evidence" value="ECO:0007669"/>
    <property type="project" value="TreeGrafter"/>
</dbReference>
<dbReference type="Gene3D" id="3.10.20.90">
    <property type="entry name" value="Phosphatidylinositol 3-kinase Catalytic Subunit, Chain A, domain 1"/>
    <property type="match status" value="1"/>
</dbReference>
<dbReference type="GO" id="GO:0061025">
    <property type="term" value="P:membrane fusion"/>
    <property type="evidence" value="ECO:0007669"/>
    <property type="project" value="TreeGrafter"/>
</dbReference>
<dbReference type="SMART" id="SM00166">
    <property type="entry name" value="UBX"/>
    <property type="match status" value="1"/>
</dbReference>
<dbReference type="GO" id="GO:0005813">
    <property type="term" value="C:centrosome"/>
    <property type="evidence" value="ECO:0007669"/>
    <property type="project" value="UniProtKB-SubCell"/>
</dbReference>
<evidence type="ECO:0000256" key="1">
    <source>
        <dbReference type="ARBA" id="ARBA00004123"/>
    </source>
</evidence>
<dbReference type="InterPro" id="IPR012989">
    <property type="entry name" value="SEP_domain"/>
</dbReference>
<dbReference type="GO" id="GO:0000045">
    <property type="term" value="P:autophagosome assembly"/>
    <property type="evidence" value="ECO:0007669"/>
    <property type="project" value="TreeGrafter"/>
</dbReference>
<dbReference type="GO" id="GO:0005634">
    <property type="term" value="C:nucleus"/>
    <property type="evidence" value="ECO:0007669"/>
    <property type="project" value="UniProtKB-SubCell"/>
</dbReference>
<dbReference type="PANTHER" id="PTHR23333">
    <property type="entry name" value="UBX DOMAIN CONTAINING PROTEIN"/>
    <property type="match status" value="1"/>
</dbReference>
<protein>
    <submittedName>
        <fullName evidence="11">NSFL1 cofactor p47</fullName>
    </submittedName>
</protein>
<feature type="region of interest" description="Disordered" evidence="8">
    <location>
        <begin position="138"/>
        <end position="184"/>
    </location>
</feature>
<dbReference type="STRING" id="105785.A0A2J7PD98"/>
<feature type="domain" description="SEP" evidence="10">
    <location>
        <begin position="184"/>
        <end position="249"/>
    </location>
</feature>
<keyword evidence="7" id="KW-0539">Nucleus</keyword>
<dbReference type="InterPro" id="IPR009060">
    <property type="entry name" value="UBA-like_sf"/>
</dbReference>
<evidence type="ECO:0000256" key="4">
    <source>
        <dbReference type="ARBA" id="ARBA00022490"/>
    </source>
</evidence>
<evidence type="ECO:0000259" key="9">
    <source>
        <dbReference type="PROSITE" id="PS50033"/>
    </source>
</evidence>
<dbReference type="OrthoDB" id="25887at2759"/>
<name>A0A2J7PD98_9NEOP</name>
<dbReference type="FunCoup" id="A0A2J7PD98">
    <property type="interactions" value="2215"/>
</dbReference>
<comment type="caution">
    <text evidence="11">The sequence shown here is derived from an EMBL/GenBank/DDBJ whole genome shotgun (WGS) entry which is preliminary data.</text>
</comment>